<dbReference type="InterPro" id="IPR011009">
    <property type="entry name" value="Kinase-like_dom_sf"/>
</dbReference>
<dbReference type="CTD" id="57143"/>
<protein>
    <submittedName>
        <fullName evidence="4">AarF domain-containing kinase 1</fullName>
    </submittedName>
</protein>
<dbReference type="GO" id="GO:0005743">
    <property type="term" value="C:mitochondrial inner membrane"/>
    <property type="evidence" value="ECO:0007669"/>
    <property type="project" value="TreeGrafter"/>
</dbReference>
<dbReference type="Pfam" id="PF03109">
    <property type="entry name" value="ABC1"/>
    <property type="match status" value="1"/>
</dbReference>
<dbReference type="RefSeq" id="XP_015510645.1">
    <property type="nucleotide sequence ID" value="XM_015655159.2"/>
</dbReference>
<dbReference type="InterPro" id="IPR004147">
    <property type="entry name" value="ABC1_dom"/>
</dbReference>
<dbReference type="InterPro" id="IPR045307">
    <property type="entry name" value="ADCK1_dom"/>
</dbReference>
<keyword evidence="4" id="KW-0808">Transferase</keyword>
<organism evidence="4">
    <name type="scientific">Neodiprion lecontei</name>
    <name type="common">Redheaded pine sawfly</name>
    <dbReference type="NCBI Taxonomy" id="441921"/>
    <lineage>
        <taxon>Eukaryota</taxon>
        <taxon>Metazoa</taxon>
        <taxon>Ecdysozoa</taxon>
        <taxon>Arthropoda</taxon>
        <taxon>Hexapoda</taxon>
        <taxon>Insecta</taxon>
        <taxon>Pterygota</taxon>
        <taxon>Neoptera</taxon>
        <taxon>Endopterygota</taxon>
        <taxon>Hymenoptera</taxon>
        <taxon>Tenthredinoidea</taxon>
        <taxon>Diprionidae</taxon>
        <taxon>Diprioninae</taxon>
        <taxon>Neodiprion</taxon>
    </lineage>
</organism>
<keyword evidence="3" id="KW-1185">Reference proteome</keyword>
<dbReference type="GO" id="GO:0016301">
    <property type="term" value="F:kinase activity"/>
    <property type="evidence" value="ECO:0007669"/>
    <property type="project" value="UniProtKB-KW"/>
</dbReference>
<feature type="domain" description="ABC1 atypical kinase-like" evidence="2">
    <location>
        <begin position="125"/>
        <end position="369"/>
    </location>
</feature>
<evidence type="ECO:0000256" key="1">
    <source>
        <dbReference type="ARBA" id="ARBA00009670"/>
    </source>
</evidence>
<dbReference type="GeneID" id="107217586"/>
<dbReference type="PANTHER" id="PTHR43173">
    <property type="entry name" value="ABC1 FAMILY PROTEIN"/>
    <property type="match status" value="1"/>
</dbReference>
<evidence type="ECO:0000313" key="3">
    <source>
        <dbReference type="Proteomes" id="UP000829291"/>
    </source>
</evidence>
<dbReference type="KEGG" id="nlo:107217586"/>
<evidence type="ECO:0000259" key="2">
    <source>
        <dbReference type="Pfam" id="PF03109"/>
    </source>
</evidence>
<dbReference type="AlphaFoldDB" id="A0A6J0B6G7"/>
<dbReference type="GO" id="GO:0055088">
    <property type="term" value="P:lipid homeostasis"/>
    <property type="evidence" value="ECO:0007669"/>
    <property type="project" value="TreeGrafter"/>
</dbReference>
<sequence>MLRTSIMSRRRLVTLAATGAAVIGTLASLRANEYDVGAIGVVRLTRAALTVFQIGTHYKTKLYSGKLDKESPEYAKLKSEVHLYGAQKLLDLCCANKGVYIKVGQHIGALDYLLPAEYVKTLRILHSSAPQSSFPDILTVIKEDFKKDAYEIFKSIESVPLGTASLAQVHKAVLLDGRSVAVKVQHRAVKSNSYVDIKTMAALVKITSWVFPDFKFDWIVDESKKNIPQELDFTLEGRNAEKVKSLFKDFHWLKVPSIFWEFSSSRVLTMEFLEGGHVNDVDYLRAHNVNLYEVSGKLGRLYSRMIFVDGFVHSDPHPGNILIRKRDHEAEIVLLDHGLYATLSDQFRWEYAKLWLAILNGDRIQMRKYAETLGVGDLYGLLVCMVSGRSWDTIMAGIQKTKFTDSEREAFQEELPNVLPQISEVLERVNRQMLLVLKTNDLMRGIEHTLKTQARMSAFIEMSKCCVHSVYDEKQKSCKTSLSRWLVSLERQWSLVRLSVYYVYLGVINFDLHKSVEALWTNEFYSF</sequence>
<dbReference type="SUPFAM" id="SSF56112">
    <property type="entry name" value="Protein kinase-like (PK-like)"/>
    <property type="match status" value="1"/>
</dbReference>
<dbReference type="FunCoup" id="A0A6J0B6G7">
    <property type="interactions" value="810"/>
</dbReference>
<accession>A0A6J0B6G7</accession>
<dbReference type="InParanoid" id="A0A6J0B6G7"/>
<dbReference type="GO" id="GO:0007005">
    <property type="term" value="P:mitochondrion organization"/>
    <property type="evidence" value="ECO:0007669"/>
    <property type="project" value="TreeGrafter"/>
</dbReference>
<dbReference type="OrthoDB" id="427480at2759"/>
<dbReference type="InterPro" id="IPR051130">
    <property type="entry name" value="Mito_struct-func_regulator"/>
</dbReference>
<evidence type="ECO:0000313" key="4">
    <source>
        <dbReference type="RefSeq" id="XP_015510645.1"/>
    </source>
</evidence>
<reference evidence="4" key="1">
    <citation type="submission" date="2025-08" db="UniProtKB">
        <authorList>
            <consortium name="RefSeq"/>
        </authorList>
    </citation>
    <scope>IDENTIFICATION</scope>
    <source>
        <tissue evidence="4">Thorax and Abdomen</tissue>
    </source>
</reference>
<dbReference type="CDD" id="cd13969">
    <property type="entry name" value="ADCK1-like"/>
    <property type="match status" value="1"/>
</dbReference>
<dbReference type="Proteomes" id="UP000829291">
    <property type="component" value="Chromosome 5"/>
</dbReference>
<proteinExistence type="inferred from homology"/>
<name>A0A6J0B6G7_NEOLC</name>
<dbReference type="PANTHER" id="PTHR43173:SF19">
    <property type="entry name" value="AARF DOMAIN-CONTAINING PROTEIN KINASE 1"/>
    <property type="match status" value="1"/>
</dbReference>
<comment type="similarity">
    <text evidence="1">Belongs to the protein kinase superfamily. ADCK protein kinase family.</text>
</comment>
<gene>
    <name evidence="4" type="primary">LOC107217586</name>
</gene>
<keyword evidence="4" id="KW-0418">Kinase</keyword>